<keyword evidence="1" id="KW-0378">Hydrolase</keyword>
<reference evidence="3 4" key="1">
    <citation type="submission" date="2018-07" db="EMBL/GenBank/DDBJ databases">
        <title>Genomic Encyclopedia of Type Strains, Phase IV (KMG-IV): sequencing the most valuable type-strain genomes for metagenomic binning, comparative biology and taxonomic classification.</title>
        <authorList>
            <person name="Goeker M."/>
        </authorList>
    </citation>
    <scope>NUCLEOTIDE SEQUENCE [LARGE SCALE GENOMIC DNA]</scope>
    <source>
        <strain evidence="3 4">DSM 16500</strain>
    </source>
</reference>
<keyword evidence="4" id="KW-1185">Reference proteome</keyword>
<comment type="caution">
    <text evidence="3">The sequence shown here is derived from an EMBL/GenBank/DDBJ whole genome shotgun (WGS) entry which is preliminary data.</text>
</comment>
<evidence type="ECO:0000256" key="1">
    <source>
        <dbReference type="ARBA" id="ARBA00022801"/>
    </source>
</evidence>
<dbReference type="AlphaFoldDB" id="A0A370GB31"/>
<dbReference type="PANTHER" id="PTHR10340">
    <property type="entry name" value="SPHINGOMYELIN PHOSPHODIESTERASE"/>
    <property type="match status" value="1"/>
</dbReference>
<dbReference type="SUPFAM" id="SSF56300">
    <property type="entry name" value="Metallo-dependent phosphatases"/>
    <property type="match status" value="1"/>
</dbReference>
<organism evidence="3 4">
    <name type="scientific">Aquicella lusitana</name>
    <dbReference type="NCBI Taxonomy" id="254246"/>
    <lineage>
        <taxon>Bacteria</taxon>
        <taxon>Pseudomonadati</taxon>
        <taxon>Pseudomonadota</taxon>
        <taxon>Gammaproteobacteria</taxon>
        <taxon>Legionellales</taxon>
        <taxon>Coxiellaceae</taxon>
        <taxon>Aquicella</taxon>
    </lineage>
</organism>
<keyword evidence="2" id="KW-0325">Glycoprotein</keyword>
<accession>A0A370GB31</accession>
<dbReference type="EMBL" id="QQAX01000022">
    <property type="protein sequence ID" value="RDI40968.1"/>
    <property type="molecule type" value="Genomic_DNA"/>
</dbReference>
<gene>
    <name evidence="3" type="ORF">C8D86_12212</name>
</gene>
<protein>
    <recommendedName>
        <fullName evidence="5">Calcineurin-like phosphoesterase family protein</fullName>
    </recommendedName>
</protein>
<evidence type="ECO:0000256" key="2">
    <source>
        <dbReference type="ARBA" id="ARBA00023180"/>
    </source>
</evidence>
<evidence type="ECO:0000313" key="4">
    <source>
        <dbReference type="Proteomes" id="UP000254720"/>
    </source>
</evidence>
<dbReference type="Gene3D" id="3.60.21.10">
    <property type="match status" value="1"/>
</dbReference>
<sequence length="464" mass="52830">MLLTARWFSTLFCFLALVTGVMIPSSFASGPANNIHFLSITDVHFDPFISCYQAPVRPCPLIKKLQQTPAAQWPAILAKYDISAPQYRQDTNYPLLKSALGAASQAAQKEQAQFVMVLGDFLGHDYRRYYKQYALDKSSAGYRAFVRKTMVFLTSEFMRAFPGIDAYAVVGNNDSYRGDYVSEPHGAFFSDTAHLWAGLVKDKNNRAALLREFPTGGYYSVDIPHYPALRLIVLNTVLFSYKAKGKNIHQAANTELGWLHEQLAEARKRRQHVLIAMHIPPGIDVYATLQFRLLRLIELWKTEYTERFEAELKQFAPEISGIFAGHLHTDWFQILTLSNANRVPVTGTPSISPLFGNNPGFKIYTYSFTSHQIDNVETFYYPLSKKRWGLEYTFNRVYPLGCNNCPILKGMDALQQTGRLADSYKYYYAVSTTSQPITNQWKPYYWCATRTVNAANYRKCLAAI</sequence>
<dbReference type="InterPro" id="IPR029052">
    <property type="entry name" value="Metallo-depent_PP-like"/>
</dbReference>
<dbReference type="GO" id="GO:0016787">
    <property type="term" value="F:hydrolase activity"/>
    <property type="evidence" value="ECO:0007669"/>
    <property type="project" value="UniProtKB-KW"/>
</dbReference>
<evidence type="ECO:0000313" key="3">
    <source>
        <dbReference type="EMBL" id="RDI40968.1"/>
    </source>
</evidence>
<dbReference type="OrthoDB" id="106957at2"/>
<dbReference type="RefSeq" id="WP_114835041.1">
    <property type="nucleotide sequence ID" value="NZ_LR699114.1"/>
</dbReference>
<dbReference type="PANTHER" id="PTHR10340:SF57">
    <property type="entry name" value="METALLOPHOS DOMAIN-CONTAINING PROTEIN"/>
    <property type="match status" value="1"/>
</dbReference>
<evidence type="ECO:0008006" key="5">
    <source>
        <dbReference type="Google" id="ProtNLM"/>
    </source>
</evidence>
<name>A0A370GB31_9COXI</name>
<dbReference type="Proteomes" id="UP000254720">
    <property type="component" value="Unassembled WGS sequence"/>
</dbReference>
<proteinExistence type="predicted"/>